<sequence length="363" mass="40496">MTEDKRNECLKDAVGDVLPGLQERGLGSTNVWSEMYEESTPKIVQPKDVSDILGIADHLLERVNDLINQENSVLARLRDDVLVDIQEQAKAIAVKTVDQAISNKISDLFVPLVTNMSANWSSHKASVQKDFDDFRGNFNGRITNQVNTGCETALKPYFDKFDELKTQHETAVKTAEGKNAALDQLLEKVKNQQSTLSSEIDKVRKDHSNFVIQNSTESKDLRTTVQEHSKTLTTLDDKINDINKKIAAQAKGVATVSTEILDYIKPNLHRVSARSKENRQALERLLRPDGALALRPGEHFAFADALKTTADQVFTDPKFLRDSQICIDILNPEEAAKRKAEEEAEKAKEAEKPGKAKKSKEAS</sequence>
<dbReference type="Proteomes" id="UP001056384">
    <property type="component" value="Chromosome 1"/>
</dbReference>
<dbReference type="AlphaFoldDB" id="A0A9Q9AI64"/>
<keyword evidence="1" id="KW-0175">Coiled coil</keyword>
<dbReference type="Gene3D" id="1.10.287.1490">
    <property type="match status" value="1"/>
</dbReference>
<feature type="region of interest" description="Disordered" evidence="2">
    <location>
        <begin position="336"/>
        <end position="363"/>
    </location>
</feature>
<protein>
    <submittedName>
        <fullName evidence="3">Uncharacterized protein</fullName>
    </submittedName>
</protein>
<gene>
    <name evidence="3" type="ORF">Slin15195_G015230</name>
</gene>
<name>A0A9Q9AI64_9PEZI</name>
<proteinExistence type="predicted"/>
<reference evidence="3" key="1">
    <citation type="submission" date="2022-06" db="EMBL/GenBank/DDBJ databases">
        <title>Complete genome sequences of two strains of the flax pathogen Septoria linicola.</title>
        <authorList>
            <person name="Lapalu N."/>
            <person name="Simon A."/>
            <person name="Demenou B."/>
            <person name="Paumier D."/>
            <person name="Guillot M.-P."/>
            <person name="Gout L."/>
            <person name="Valade R."/>
        </authorList>
    </citation>
    <scope>NUCLEOTIDE SEQUENCE</scope>
    <source>
        <strain evidence="3">SE15195</strain>
    </source>
</reference>
<evidence type="ECO:0000256" key="1">
    <source>
        <dbReference type="SAM" id="Coils"/>
    </source>
</evidence>
<keyword evidence="4" id="KW-1185">Reference proteome</keyword>
<evidence type="ECO:0000313" key="4">
    <source>
        <dbReference type="Proteomes" id="UP001056384"/>
    </source>
</evidence>
<evidence type="ECO:0000256" key="2">
    <source>
        <dbReference type="SAM" id="MobiDB-lite"/>
    </source>
</evidence>
<accession>A0A9Q9AI64</accession>
<dbReference type="EMBL" id="CP099418">
    <property type="protein sequence ID" value="USW48204.1"/>
    <property type="molecule type" value="Genomic_DNA"/>
</dbReference>
<evidence type="ECO:0000313" key="3">
    <source>
        <dbReference type="EMBL" id="USW48204.1"/>
    </source>
</evidence>
<organism evidence="3 4">
    <name type="scientific">Septoria linicola</name>
    <dbReference type="NCBI Taxonomy" id="215465"/>
    <lineage>
        <taxon>Eukaryota</taxon>
        <taxon>Fungi</taxon>
        <taxon>Dikarya</taxon>
        <taxon>Ascomycota</taxon>
        <taxon>Pezizomycotina</taxon>
        <taxon>Dothideomycetes</taxon>
        <taxon>Dothideomycetidae</taxon>
        <taxon>Mycosphaerellales</taxon>
        <taxon>Mycosphaerellaceae</taxon>
        <taxon>Septoria</taxon>
    </lineage>
</organism>
<feature type="coiled-coil region" evidence="1">
    <location>
        <begin position="172"/>
        <end position="206"/>
    </location>
</feature>